<sequence length="479" mass="54820">MLIPAIHIQASLKGATWSDTRSEGDTPTTPFWEEGELVQWNSQWINDGQALSSTSSGTLQPPYPRFPVAEPPCTTSTTPVIEAGEMEDVGPSGESEDKPKTINAVHQGEDSVPVSTLPQSFDHVPTQAGNTSTRLAKLLDELRHLQQEVRGKRSRARDLRRALRNKREEEDYLRLVLREKLSWVSPEALYQQTTAINKAIDDLKAATELYRILENDYSRMEDELDQRERFLDKRLGKLNGLLRKQAASGTKQTDTVSSDSNFSSEPSSARASDADRLPFNAAAYLTLVGEVRLLRERLYELESEYKNLVDQESIRQRIGLSLAPEALTFLAHYETTRTKTQTGLDFAIRRLIAHPEHKHHPEAVVLDEEWEQVVQNFRPSSPDNQAQRDPLQMTEFEDRSPFFEERRPVPLNKFTFVNRWLLHQLRHSSFQVLQYKSNPEFVHLVDEGWDGDDISQMALMLWYRDETTGIVPLRNDIVE</sequence>
<dbReference type="STRING" id="1316194.A0A1Q5UNW4"/>
<evidence type="ECO:0000313" key="4">
    <source>
        <dbReference type="Proteomes" id="UP000186955"/>
    </source>
</evidence>
<evidence type="ECO:0000256" key="2">
    <source>
        <dbReference type="SAM" id="MobiDB-lite"/>
    </source>
</evidence>
<feature type="coiled-coil region" evidence="1">
    <location>
        <begin position="128"/>
        <end position="169"/>
    </location>
</feature>
<keyword evidence="1" id="KW-0175">Coiled coil</keyword>
<proteinExistence type="predicted"/>
<comment type="caution">
    <text evidence="3">The sequence shown here is derived from an EMBL/GenBank/DDBJ whole genome shotgun (WGS) entry which is preliminary data.</text>
</comment>
<dbReference type="EMBL" id="MNBE01000116">
    <property type="protein sequence ID" value="OKP14156.1"/>
    <property type="molecule type" value="Genomic_DNA"/>
</dbReference>
<evidence type="ECO:0000313" key="3">
    <source>
        <dbReference type="EMBL" id="OKP14156.1"/>
    </source>
</evidence>
<organism evidence="3 4">
    <name type="scientific">Penicillium subrubescens</name>
    <dbReference type="NCBI Taxonomy" id="1316194"/>
    <lineage>
        <taxon>Eukaryota</taxon>
        <taxon>Fungi</taxon>
        <taxon>Dikarya</taxon>
        <taxon>Ascomycota</taxon>
        <taxon>Pezizomycotina</taxon>
        <taxon>Eurotiomycetes</taxon>
        <taxon>Eurotiomycetidae</taxon>
        <taxon>Eurotiales</taxon>
        <taxon>Aspergillaceae</taxon>
        <taxon>Penicillium</taxon>
    </lineage>
</organism>
<reference evidence="3 4" key="1">
    <citation type="submission" date="2016-10" db="EMBL/GenBank/DDBJ databases">
        <title>Genome sequence of the ascomycete fungus Penicillium subrubescens.</title>
        <authorList>
            <person name="De Vries R.P."/>
            <person name="Peng M."/>
            <person name="Dilokpimol A."/>
            <person name="Hilden K."/>
            <person name="Makela M.R."/>
            <person name="Grigoriev I."/>
            <person name="Riley R."/>
            <person name="Granchi Z."/>
        </authorList>
    </citation>
    <scope>NUCLEOTIDE SEQUENCE [LARGE SCALE GENOMIC DNA]</scope>
    <source>
        <strain evidence="3 4">CBS 132785</strain>
    </source>
</reference>
<feature type="region of interest" description="Disordered" evidence="2">
    <location>
        <begin position="244"/>
        <end position="272"/>
    </location>
</feature>
<name>A0A1Q5UNW4_9EURO</name>
<evidence type="ECO:0000256" key="1">
    <source>
        <dbReference type="SAM" id="Coils"/>
    </source>
</evidence>
<feature type="coiled-coil region" evidence="1">
    <location>
        <begin position="196"/>
        <end position="223"/>
    </location>
</feature>
<feature type="compositionally biased region" description="Polar residues" evidence="2">
    <location>
        <begin position="247"/>
        <end position="256"/>
    </location>
</feature>
<dbReference type="OrthoDB" id="3553547at2759"/>
<keyword evidence="4" id="KW-1185">Reference proteome</keyword>
<dbReference type="AlphaFoldDB" id="A0A1Q5UNW4"/>
<dbReference type="Proteomes" id="UP000186955">
    <property type="component" value="Unassembled WGS sequence"/>
</dbReference>
<feature type="compositionally biased region" description="Low complexity" evidence="2">
    <location>
        <begin position="257"/>
        <end position="268"/>
    </location>
</feature>
<gene>
    <name evidence="3" type="ORF">PENSUB_150</name>
</gene>
<protein>
    <submittedName>
        <fullName evidence="3">Uncharacterized protein</fullName>
    </submittedName>
</protein>
<accession>A0A1Q5UNW4</accession>